<feature type="non-terminal residue" evidence="1">
    <location>
        <position position="1"/>
    </location>
</feature>
<evidence type="ECO:0000313" key="1">
    <source>
        <dbReference type="EMBL" id="KAJ8669559.1"/>
    </source>
</evidence>
<name>A0ACC2NGU8_9HYME</name>
<dbReference type="Proteomes" id="UP001239111">
    <property type="component" value="Chromosome 3"/>
</dbReference>
<organism evidence="1 2">
    <name type="scientific">Eretmocerus hayati</name>
    <dbReference type="NCBI Taxonomy" id="131215"/>
    <lineage>
        <taxon>Eukaryota</taxon>
        <taxon>Metazoa</taxon>
        <taxon>Ecdysozoa</taxon>
        <taxon>Arthropoda</taxon>
        <taxon>Hexapoda</taxon>
        <taxon>Insecta</taxon>
        <taxon>Pterygota</taxon>
        <taxon>Neoptera</taxon>
        <taxon>Endopterygota</taxon>
        <taxon>Hymenoptera</taxon>
        <taxon>Apocrita</taxon>
        <taxon>Proctotrupomorpha</taxon>
        <taxon>Chalcidoidea</taxon>
        <taxon>Aphelinidae</taxon>
        <taxon>Aphelininae</taxon>
        <taxon>Eretmocerus</taxon>
    </lineage>
</organism>
<gene>
    <name evidence="1" type="ORF">QAD02_000818</name>
</gene>
<sequence length="259" mass="29675">LYSSKEVISSHEIVYPRKVTHLGELLSHNVTHHHQHQHWHRRERRDLGNQNSVQDFKQEMTLHYRLEIDGREYHLQLEPAIDFIAPRMIVERRKREVHRRSTMKNHSSRCHYRGVIRDQPDSQVVLSACDGLAGFLLGDHGEAWLEPLAFNDENHLYPTSTSSDHSHQPQNLSTATSRRPHLLYRRVRGNDGSINDISKKNNGGGSSAAGARPVTISSLNRKEQGSIPLLQSPPPTSGIASKKKKKRRRKRHESNCGTR</sequence>
<comment type="caution">
    <text evidence="1">The sequence shown here is derived from an EMBL/GenBank/DDBJ whole genome shotgun (WGS) entry which is preliminary data.</text>
</comment>
<reference evidence="1" key="1">
    <citation type="submission" date="2023-04" db="EMBL/GenBank/DDBJ databases">
        <title>A chromosome-level genome assembly of the parasitoid wasp Eretmocerus hayati.</title>
        <authorList>
            <person name="Zhong Y."/>
            <person name="Liu S."/>
            <person name="Liu Y."/>
        </authorList>
    </citation>
    <scope>NUCLEOTIDE SEQUENCE</scope>
    <source>
        <strain evidence="1">ZJU_SS_LIU_2023</strain>
    </source>
</reference>
<feature type="non-terminal residue" evidence="1">
    <location>
        <position position="259"/>
    </location>
</feature>
<accession>A0ACC2NGU8</accession>
<protein>
    <submittedName>
        <fullName evidence="1">Uncharacterized protein</fullName>
    </submittedName>
</protein>
<dbReference type="EMBL" id="CM056743">
    <property type="protein sequence ID" value="KAJ8669559.1"/>
    <property type="molecule type" value="Genomic_DNA"/>
</dbReference>
<keyword evidence="2" id="KW-1185">Reference proteome</keyword>
<evidence type="ECO:0000313" key="2">
    <source>
        <dbReference type="Proteomes" id="UP001239111"/>
    </source>
</evidence>
<proteinExistence type="predicted"/>